<evidence type="ECO:0000313" key="4">
    <source>
        <dbReference type="Proteomes" id="UP000436088"/>
    </source>
</evidence>
<evidence type="ECO:0000256" key="2">
    <source>
        <dbReference type="SAM" id="Phobius"/>
    </source>
</evidence>
<keyword evidence="2" id="KW-0472">Membrane</keyword>
<evidence type="ECO:0000313" key="3">
    <source>
        <dbReference type="EMBL" id="KAE8735215.1"/>
    </source>
</evidence>
<dbReference type="AlphaFoldDB" id="A0A6A3D084"/>
<feature type="compositionally biased region" description="Polar residues" evidence="1">
    <location>
        <begin position="144"/>
        <end position="165"/>
    </location>
</feature>
<dbReference type="Proteomes" id="UP000436088">
    <property type="component" value="Unassembled WGS sequence"/>
</dbReference>
<protein>
    <submittedName>
        <fullName evidence="3">EIN3-binding F box protein 1</fullName>
    </submittedName>
</protein>
<feature type="compositionally biased region" description="Gly residues" evidence="1">
    <location>
        <begin position="205"/>
        <end position="215"/>
    </location>
</feature>
<feature type="transmembrane region" description="Helical" evidence="2">
    <location>
        <begin position="12"/>
        <end position="34"/>
    </location>
</feature>
<reference evidence="3" key="1">
    <citation type="submission" date="2019-09" db="EMBL/GenBank/DDBJ databases">
        <title>Draft genome information of white flower Hibiscus syriacus.</title>
        <authorList>
            <person name="Kim Y.-M."/>
        </authorList>
    </citation>
    <scope>NUCLEOTIDE SEQUENCE [LARGE SCALE GENOMIC DNA]</scope>
    <source>
        <strain evidence="3">YM2019G1</strain>
    </source>
</reference>
<dbReference type="EMBL" id="VEPZ02000032">
    <property type="protein sequence ID" value="KAE8735215.1"/>
    <property type="molecule type" value="Genomic_DNA"/>
</dbReference>
<keyword evidence="2" id="KW-0812">Transmembrane</keyword>
<evidence type="ECO:0000256" key="1">
    <source>
        <dbReference type="SAM" id="MobiDB-lite"/>
    </source>
</evidence>
<feature type="transmembrane region" description="Helical" evidence="2">
    <location>
        <begin position="86"/>
        <end position="106"/>
    </location>
</feature>
<feature type="region of interest" description="Disordered" evidence="1">
    <location>
        <begin position="132"/>
        <end position="220"/>
    </location>
</feature>
<comment type="caution">
    <text evidence="3">The sequence shown here is derived from an EMBL/GenBank/DDBJ whole genome shotgun (WGS) entry which is preliminary data.</text>
</comment>
<organism evidence="3 4">
    <name type="scientific">Hibiscus syriacus</name>
    <name type="common">Rose of Sharon</name>
    <dbReference type="NCBI Taxonomy" id="106335"/>
    <lineage>
        <taxon>Eukaryota</taxon>
        <taxon>Viridiplantae</taxon>
        <taxon>Streptophyta</taxon>
        <taxon>Embryophyta</taxon>
        <taxon>Tracheophyta</taxon>
        <taxon>Spermatophyta</taxon>
        <taxon>Magnoliopsida</taxon>
        <taxon>eudicotyledons</taxon>
        <taxon>Gunneridae</taxon>
        <taxon>Pentapetalae</taxon>
        <taxon>rosids</taxon>
        <taxon>malvids</taxon>
        <taxon>Malvales</taxon>
        <taxon>Malvaceae</taxon>
        <taxon>Malvoideae</taxon>
        <taxon>Hibiscus</taxon>
    </lineage>
</organism>
<keyword evidence="4" id="KW-1185">Reference proteome</keyword>
<keyword evidence="2" id="KW-1133">Transmembrane helix</keyword>
<accession>A0A6A3D084</accession>
<sequence length="237" mass="25633">MEAPSCYHKNKLTIAAIFVSSMLFCLSKPVVLGFSSYETGNFNEKEKLQVGSRPPRCVNKCSSCRPCMATLVIQPNDIKGDPKLQAMMNVTMISIITFPGNANAGIRFQRTQRKNKLLRSSSTPILCVPHGSAVAESGHRSKPITVTASSHNRMQRTPSDGNMRQTAIPKKNSPLSSTRSLGAHDSFKEEGADSVSSPTLSLAGGDVGSKGGAAQGFGDYREGKHMVDDYYQNMIET</sequence>
<proteinExistence type="predicted"/>
<gene>
    <name evidence="3" type="ORF">F3Y22_tig00000340pilonHSYRG00060</name>
</gene>
<dbReference type="Pfam" id="PF17181">
    <property type="entry name" value="EPF"/>
    <property type="match status" value="1"/>
</dbReference>
<name>A0A6A3D084_HIBSY</name>